<accession>A0ABZ3CGM1</accession>
<evidence type="ECO:0000313" key="1">
    <source>
        <dbReference type="EMBL" id="WZX02503.1"/>
    </source>
</evidence>
<organism evidence="1 2">
    <name type="scientific">Candidatus Phytoplasma asteris</name>
    <dbReference type="NCBI Taxonomy" id="85620"/>
    <lineage>
        <taxon>Bacteria</taxon>
        <taxon>Bacillati</taxon>
        <taxon>Mycoplasmatota</taxon>
        <taxon>Mollicutes</taxon>
        <taxon>Acholeplasmatales</taxon>
        <taxon>Acholeplasmataceae</taxon>
        <taxon>Candidatus Phytoplasma</taxon>
        <taxon>16SrI (Aster yellows group)</taxon>
    </lineage>
</organism>
<dbReference type="Proteomes" id="UP001483898">
    <property type="component" value="Chromosome"/>
</dbReference>
<sequence>MKTKNKIRNTNANFEKIIFCCLNCCLSKITNTNLKNFKTMQY</sequence>
<name>A0ABZ3CGM1_9MOLU</name>
<keyword evidence="2" id="KW-1185">Reference proteome</keyword>
<reference evidence="1" key="1">
    <citation type="submission" date="2023-06" db="EMBL/GenBank/DDBJ databases">
        <title>Complete Genome of Candidatus Phytoplasma asteris M8.</title>
        <authorList>
            <person name="Toth R."/>
            <person name="Ilic A.-M."/>
            <person name="Huettel B."/>
            <person name="Duduk B."/>
            <person name="Kube M."/>
        </authorList>
    </citation>
    <scope>NUCLEOTIDE SEQUENCE [LARGE SCALE GENOMIC DNA]</scope>
    <source>
        <strain evidence="1">M8</strain>
    </source>
</reference>
<dbReference type="EMBL" id="CP128414">
    <property type="protein sequence ID" value="WZX02503.1"/>
    <property type="molecule type" value="Genomic_DNA"/>
</dbReference>
<evidence type="ECO:0000313" key="2">
    <source>
        <dbReference type="Proteomes" id="UP001483898"/>
    </source>
</evidence>
<gene>
    <name evidence="1" type="ORF">QN326_05250</name>
</gene>
<proteinExistence type="predicted"/>
<protein>
    <submittedName>
        <fullName evidence="1">Uncharacterized protein</fullName>
    </submittedName>
</protein>